<evidence type="ECO:0000256" key="1">
    <source>
        <dbReference type="ARBA" id="ARBA00022737"/>
    </source>
</evidence>
<dbReference type="InterPro" id="IPR002110">
    <property type="entry name" value="Ankyrin_rpt"/>
</dbReference>
<organism evidence="4 5">
    <name type="scientific">Trichogramma brassicae</name>
    <dbReference type="NCBI Taxonomy" id="86971"/>
    <lineage>
        <taxon>Eukaryota</taxon>
        <taxon>Metazoa</taxon>
        <taxon>Ecdysozoa</taxon>
        <taxon>Arthropoda</taxon>
        <taxon>Hexapoda</taxon>
        <taxon>Insecta</taxon>
        <taxon>Pterygota</taxon>
        <taxon>Neoptera</taxon>
        <taxon>Endopterygota</taxon>
        <taxon>Hymenoptera</taxon>
        <taxon>Apocrita</taxon>
        <taxon>Proctotrupomorpha</taxon>
        <taxon>Chalcidoidea</taxon>
        <taxon>Trichogrammatidae</taxon>
        <taxon>Trichogramma</taxon>
    </lineage>
</organism>
<dbReference type="Pfam" id="PF12796">
    <property type="entry name" value="Ank_2"/>
    <property type="match status" value="1"/>
</dbReference>
<evidence type="ECO:0000313" key="4">
    <source>
        <dbReference type="EMBL" id="CAB0035026.1"/>
    </source>
</evidence>
<dbReference type="EMBL" id="CADCXV010000767">
    <property type="protein sequence ID" value="CAB0035026.1"/>
    <property type="molecule type" value="Genomic_DNA"/>
</dbReference>
<dbReference type="Gene3D" id="1.25.40.20">
    <property type="entry name" value="Ankyrin repeat-containing domain"/>
    <property type="match status" value="1"/>
</dbReference>
<evidence type="ECO:0000256" key="2">
    <source>
        <dbReference type="ARBA" id="ARBA00023043"/>
    </source>
</evidence>
<keyword evidence="5" id="KW-1185">Reference proteome</keyword>
<dbReference type="PROSITE" id="PS50088">
    <property type="entry name" value="ANK_REPEAT"/>
    <property type="match status" value="2"/>
</dbReference>
<dbReference type="PROSITE" id="PS50297">
    <property type="entry name" value="ANK_REP_REGION"/>
    <property type="match status" value="2"/>
</dbReference>
<proteinExistence type="predicted"/>
<dbReference type="SUPFAM" id="SSF48403">
    <property type="entry name" value="Ankyrin repeat"/>
    <property type="match status" value="1"/>
</dbReference>
<dbReference type="OrthoDB" id="439236at2759"/>
<dbReference type="AlphaFoldDB" id="A0A6H5IEW9"/>
<dbReference type="PANTHER" id="PTHR24126">
    <property type="entry name" value="ANKYRIN REPEAT, PH AND SEC7 DOMAIN CONTAINING PROTEIN SECG-RELATED"/>
    <property type="match status" value="1"/>
</dbReference>
<protein>
    <submittedName>
        <fullName evidence="4">Uncharacterized protein</fullName>
    </submittedName>
</protein>
<gene>
    <name evidence="4" type="ORF">TBRA_LOCUS6924</name>
</gene>
<reference evidence="4 5" key="1">
    <citation type="submission" date="2020-02" db="EMBL/GenBank/DDBJ databases">
        <authorList>
            <person name="Ferguson B K."/>
        </authorList>
    </citation>
    <scope>NUCLEOTIDE SEQUENCE [LARGE SCALE GENOMIC DNA]</scope>
</reference>
<dbReference type="Proteomes" id="UP000479190">
    <property type="component" value="Unassembled WGS sequence"/>
</dbReference>
<accession>A0A6H5IEW9</accession>
<feature type="repeat" description="ANK" evidence="3">
    <location>
        <begin position="308"/>
        <end position="336"/>
    </location>
</feature>
<keyword evidence="1" id="KW-0677">Repeat</keyword>
<evidence type="ECO:0000313" key="5">
    <source>
        <dbReference type="Proteomes" id="UP000479190"/>
    </source>
</evidence>
<feature type="repeat" description="ANK" evidence="3">
    <location>
        <begin position="227"/>
        <end position="259"/>
    </location>
</feature>
<name>A0A6H5IEW9_9HYME</name>
<sequence>MAQNNDNCSKGVYRKLSKKSRELLGDVYSNIYNYRSIELPDLQEIFQPEAIDYLLGPKFNGSFVDLLIEAGYKDVPKVDENGEPILRRTTALHDYANKYAVSHIDTWIRKLFKIYARFDVNYADKFGITHFHLACEYGCVDEVKKFLEVGQDPNYLTNKGVSPLIFALSDPKVFELLLRAGANPNSGGMTPLHHICQGDNNDDLAKMIFELSNEKYRPVQVNTRDKLGNAPLYYALMHSHDDLVELLLKNGADPNLANEKGLRPLHITLKKIWCTCNDGTDVKYLLEMFFKINKELDQPVQVDARDDLGRTPLEYAVARLLPEAVDVLLDHGADLSSFVFPPASHFREMSMMNHEIKNYQLRIATGLLAVVESLEKRGYELDRKAALTIRSLFAKYGLIDSSSILPKYWYEENTFKSEAKSLTIVPNLSVYDWILMRPEEASKRLAYSDYYRFARRNDFKYIPDEVYEAYVVHMGEKISKVFFARVLRNDRQASDE</sequence>
<dbReference type="InterPro" id="IPR036770">
    <property type="entry name" value="Ankyrin_rpt-contain_sf"/>
</dbReference>
<evidence type="ECO:0000256" key="3">
    <source>
        <dbReference type="PROSITE-ProRule" id="PRU00023"/>
    </source>
</evidence>
<keyword evidence="2 3" id="KW-0040">ANK repeat</keyword>
<dbReference type="SMART" id="SM00248">
    <property type="entry name" value="ANK"/>
    <property type="match status" value="5"/>
</dbReference>